<dbReference type="Proteomes" id="UP000492821">
    <property type="component" value="Unassembled WGS sequence"/>
</dbReference>
<feature type="transmembrane region" description="Helical" evidence="2">
    <location>
        <begin position="6"/>
        <end position="30"/>
    </location>
</feature>
<reference evidence="3" key="1">
    <citation type="journal article" date="2013" name="Genetics">
        <title>The draft genome and transcriptome of Panagrellus redivivus are shaped by the harsh demands of a free-living lifestyle.</title>
        <authorList>
            <person name="Srinivasan J."/>
            <person name="Dillman A.R."/>
            <person name="Macchietto M.G."/>
            <person name="Heikkinen L."/>
            <person name="Lakso M."/>
            <person name="Fracchia K.M."/>
            <person name="Antoshechkin I."/>
            <person name="Mortazavi A."/>
            <person name="Wong G."/>
            <person name="Sternberg P.W."/>
        </authorList>
    </citation>
    <scope>NUCLEOTIDE SEQUENCE [LARGE SCALE GENOMIC DNA]</scope>
    <source>
        <strain evidence="3">MT8872</strain>
    </source>
</reference>
<name>A0A7E4ZX21_PANRE</name>
<keyword evidence="2" id="KW-1133">Transmembrane helix</keyword>
<feature type="compositionally biased region" description="Basic and acidic residues" evidence="1">
    <location>
        <begin position="111"/>
        <end position="156"/>
    </location>
</feature>
<sequence length="352" mass="38945">MIQEVLFFTVYLFSNLFIVLVFGHSLYGCFSSKTTTIKTETKQGETKTTQQTGTKVNIFDLAENVDADGNVDVEALAKKNPELVERAKKEAEKEAQEQESKSKAAGQAPAEGDKKKSKEKSKEKSQKSKKSAEKSKKGSKEGEKKSGKDKSKKGSKEGGGGKTDRTQRNSNTERSTQASFTIDKTQRSLSKSKSRKDAVAPAADKKKSAEIGTNPIKNPEIVKLVDAVKASSKLKNSVKYCIQNGRFTMKLENYEDTYAVELSNKSGDVIFVLHNDTKKVTIAWGDKPTDFKKFDTPAKEYTYLTFLIKNNDTDVMLTGTLITKMTTKLAMTDVTTITTYGLERPPILFCSL</sequence>
<feature type="compositionally biased region" description="Polar residues" evidence="1">
    <location>
        <begin position="168"/>
        <end position="191"/>
    </location>
</feature>
<keyword evidence="2" id="KW-0812">Transmembrane</keyword>
<evidence type="ECO:0000313" key="4">
    <source>
        <dbReference type="WBParaSite" id="Pan_g22800.t1"/>
    </source>
</evidence>
<reference evidence="4" key="2">
    <citation type="submission" date="2020-10" db="UniProtKB">
        <authorList>
            <consortium name="WormBaseParasite"/>
        </authorList>
    </citation>
    <scope>IDENTIFICATION</scope>
</reference>
<feature type="region of interest" description="Disordered" evidence="1">
    <location>
        <begin position="87"/>
        <end position="213"/>
    </location>
</feature>
<accession>A0A7E4ZX21</accession>
<dbReference type="WBParaSite" id="Pan_g22800.t1">
    <property type="protein sequence ID" value="Pan_g22800.t1"/>
    <property type="gene ID" value="Pan_g22800"/>
</dbReference>
<proteinExistence type="predicted"/>
<feature type="compositionally biased region" description="Basic and acidic residues" evidence="1">
    <location>
        <begin position="87"/>
        <end position="102"/>
    </location>
</feature>
<dbReference type="AlphaFoldDB" id="A0A7E4ZX21"/>
<evidence type="ECO:0000256" key="2">
    <source>
        <dbReference type="SAM" id="Phobius"/>
    </source>
</evidence>
<evidence type="ECO:0000256" key="1">
    <source>
        <dbReference type="SAM" id="MobiDB-lite"/>
    </source>
</evidence>
<evidence type="ECO:0000313" key="3">
    <source>
        <dbReference type="Proteomes" id="UP000492821"/>
    </source>
</evidence>
<feature type="compositionally biased region" description="Basic and acidic residues" evidence="1">
    <location>
        <begin position="195"/>
        <end position="209"/>
    </location>
</feature>
<keyword evidence="2" id="KW-0472">Membrane</keyword>
<organism evidence="3 4">
    <name type="scientific">Panagrellus redivivus</name>
    <name type="common">Microworm</name>
    <dbReference type="NCBI Taxonomy" id="6233"/>
    <lineage>
        <taxon>Eukaryota</taxon>
        <taxon>Metazoa</taxon>
        <taxon>Ecdysozoa</taxon>
        <taxon>Nematoda</taxon>
        <taxon>Chromadorea</taxon>
        <taxon>Rhabditida</taxon>
        <taxon>Tylenchina</taxon>
        <taxon>Panagrolaimomorpha</taxon>
        <taxon>Panagrolaimoidea</taxon>
        <taxon>Panagrolaimidae</taxon>
        <taxon>Panagrellus</taxon>
    </lineage>
</organism>
<protein>
    <submittedName>
        <fullName evidence="4">Major sperm protein</fullName>
    </submittedName>
</protein>
<keyword evidence="3" id="KW-1185">Reference proteome</keyword>